<dbReference type="GO" id="GO:0000976">
    <property type="term" value="F:transcription cis-regulatory region binding"/>
    <property type="evidence" value="ECO:0007669"/>
    <property type="project" value="TreeGrafter"/>
</dbReference>
<dbReference type="PANTHER" id="PTHR13964:SF27">
    <property type="entry name" value="HAT-TRICK, ISOFORM D"/>
    <property type="match status" value="1"/>
</dbReference>
<dbReference type="GO" id="GO:0005634">
    <property type="term" value="C:nucleus"/>
    <property type="evidence" value="ECO:0007669"/>
    <property type="project" value="TreeGrafter"/>
</dbReference>
<protein>
    <submittedName>
        <fullName evidence="2">Histone deacetylase HDT1</fullName>
    </submittedName>
</protein>
<dbReference type="AlphaFoldDB" id="A0A0N4WJC0"/>
<evidence type="ECO:0000256" key="1">
    <source>
        <dbReference type="SAM" id="MobiDB-lite"/>
    </source>
</evidence>
<dbReference type="WBParaSite" id="HPLM_0001110101-mRNA-1">
    <property type="protein sequence ID" value="HPLM_0001110101-mRNA-1"/>
    <property type="gene ID" value="HPLM_0001110101"/>
</dbReference>
<dbReference type="Gene3D" id="2.30.30.140">
    <property type="match status" value="1"/>
</dbReference>
<evidence type="ECO:0000313" key="2">
    <source>
        <dbReference type="WBParaSite" id="HPLM_0001110101-mRNA-1"/>
    </source>
</evidence>
<feature type="compositionally biased region" description="Basic and acidic residues" evidence="1">
    <location>
        <begin position="149"/>
        <end position="169"/>
    </location>
</feature>
<organism evidence="2">
    <name type="scientific">Haemonchus placei</name>
    <name type="common">Barber's pole worm</name>
    <dbReference type="NCBI Taxonomy" id="6290"/>
    <lineage>
        <taxon>Eukaryota</taxon>
        <taxon>Metazoa</taxon>
        <taxon>Ecdysozoa</taxon>
        <taxon>Nematoda</taxon>
        <taxon>Chromadorea</taxon>
        <taxon>Rhabditida</taxon>
        <taxon>Rhabditina</taxon>
        <taxon>Rhabditomorpha</taxon>
        <taxon>Strongyloidea</taxon>
        <taxon>Trichostrongylidae</taxon>
        <taxon>Haemonchus</taxon>
    </lineage>
</organism>
<dbReference type="InterPro" id="IPR051232">
    <property type="entry name" value="ARID/SWI1_ChromRemod"/>
</dbReference>
<dbReference type="PANTHER" id="PTHR13964">
    <property type="entry name" value="RBP-RELATED"/>
    <property type="match status" value="1"/>
</dbReference>
<sequence>LSFCGCNIRIVLGILLKEAPFGTLVVEEHLVRGTLEVNQNVEVSHGKQLLKGIIQHVKDCSTYNVVFNDGDEKVLRRTQMCLKGARHFDSESNLDQMPLYNPEQFCAAPKPQTKTKKAKKLVFKVSMILSSAIVLHDDESSDGEVEAEKEDKKKKDKKEEDEKKEDTNRKSSQAQKTEANRLEEIREKVVFVFIEIFSILSVLFL</sequence>
<proteinExistence type="predicted"/>
<reference evidence="2" key="1">
    <citation type="submission" date="2017-02" db="UniProtKB">
        <authorList>
            <consortium name="WormBaseParasite"/>
        </authorList>
    </citation>
    <scope>IDENTIFICATION</scope>
</reference>
<dbReference type="GO" id="GO:0006357">
    <property type="term" value="P:regulation of transcription by RNA polymerase II"/>
    <property type="evidence" value="ECO:0007669"/>
    <property type="project" value="TreeGrafter"/>
</dbReference>
<accession>A0A0N4WJC0</accession>
<dbReference type="CDD" id="cd20390">
    <property type="entry name" value="Tudor_ARID4_rpt2"/>
    <property type="match status" value="1"/>
</dbReference>
<feature type="region of interest" description="Disordered" evidence="1">
    <location>
        <begin position="140"/>
        <end position="180"/>
    </location>
</feature>
<name>A0A0N4WJC0_HAEPC</name>